<evidence type="ECO:0000313" key="3">
    <source>
        <dbReference type="Proteomes" id="UP000004386"/>
    </source>
</evidence>
<reference evidence="2 3" key="1">
    <citation type="submission" date="2009-05" db="EMBL/GenBank/DDBJ databases">
        <authorList>
            <person name="Setubal J.C."/>
            <person name="Boyle S."/>
            <person name="Crasta O.R."/>
            <person name="Gillespie J.J."/>
            <person name="Kenyon R.W."/>
            <person name="Lu J."/>
            <person name="Mane S."/>
            <person name="Nagrani S."/>
            <person name="Shallom J.M."/>
            <person name="Shallom S."/>
            <person name="Shukla M."/>
            <person name="Snyder E.E."/>
            <person name="Sobral B.W."/>
            <person name="Wattam A.R."/>
            <person name="Will R."/>
            <person name="Williams K."/>
            <person name="Yoo H."/>
            <person name="Munk C."/>
            <person name="Tapia R."/>
            <person name="Green L."/>
            <person name="Rogers Y."/>
            <person name="Detter J.C."/>
            <person name="Bruce D."/>
            <person name="Brettin T.S."/>
            <person name="Tsolis R."/>
        </authorList>
    </citation>
    <scope>NUCLEOTIDE SEQUENCE [LARGE SCALE GENOMIC DNA]</scope>
    <source>
        <strain evidence="2 3">LMG 3301</strain>
    </source>
</reference>
<dbReference type="Proteomes" id="UP000004386">
    <property type="component" value="Unassembled WGS sequence"/>
</dbReference>
<name>C4WKD7_9HYPH</name>
<sequence length="68" mass="7954">MAASQFWNNRTNGKNSGSQDPDSRMKIRLSCPRLQADHHLRVVFLKRKACMRRGITLFRTNVHARFEP</sequence>
<dbReference type="AlphaFoldDB" id="C4WKD7"/>
<dbReference type="EMBL" id="ACQA01000001">
    <property type="protein sequence ID" value="EEQ95968.1"/>
    <property type="molecule type" value="Genomic_DNA"/>
</dbReference>
<proteinExistence type="predicted"/>
<accession>C4WKD7</accession>
<dbReference type="HOGENOM" id="CLU_2789822_0_0_5"/>
<feature type="region of interest" description="Disordered" evidence="1">
    <location>
        <begin position="1"/>
        <end position="24"/>
    </location>
</feature>
<organism evidence="2 3">
    <name type="scientific">Brucella intermedia LMG 3301</name>
    <dbReference type="NCBI Taxonomy" id="641118"/>
    <lineage>
        <taxon>Bacteria</taxon>
        <taxon>Pseudomonadati</taxon>
        <taxon>Pseudomonadota</taxon>
        <taxon>Alphaproteobacteria</taxon>
        <taxon>Hyphomicrobiales</taxon>
        <taxon>Brucellaceae</taxon>
        <taxon>Brucella/Ochrobactrum group</taxon>
        <taxon>Brucella</taxon>
    </lineage>
</organism>
<evidence type="ECO:0000256" key="1">
    <source>
        <dbReference type="SAM" id="MobiDB-lite"/>
    </source>
</evidence>
<comment type="caution">
    <text evidence="2">The sequence shown here is derived from an EMBL/GenBank/DDBJ whole genome shotgun (WGS) entry which is preliminary data.</text>
</comment>
<feature type="compositionally biased region" description="Polar residues" evidence="1">
    <location>
        <begin position="1"/>
        <end position="20"/>
    </location>
</feature>
<protein>
    <submittedName>
        <fullName evidence="2">Uncharacterized protein</fullName>
    </submittedName>
</protein>
<gene>
    <name evidence="2" type="ORF">OINT_1001372</name>
</gene>
<evidence type="ECO:0000313" key="2">
    <source>
        <dbReference type="EMBL" id="EEQ95968.1"/>
    </source>
</evidence>